<evidence type="ECO:0000256" key="2">
    <source>
        <dbReference type="ARBA" id="ARBA00004496"/>
    </source>
</evidence>
<dbReference type="Proteomes" id="UP000663829">
    <property type="component" value="Unassembled WGS sequence"/>
</dbReference>
<feature type="coiled-coil region" evidence="10">
    <location>
        <begin position="129"/>
        <end position="183"/>
    </location>
</feature>
<feature type="domain" description="CCR4-Not complex component Not N-terminal" evidence="12">
    <location>
        <begin position="6"/>
        <end position="229"/>
    </location>
</feature>
<evidence type="ECO:0000313" key="16">
    <source>
        <dbReference type="Proteomes" id="UP000663829"/>
    </source>
</evidence>
<dbReference type="InterPro" id="IPR007207">
    <property type="entry name" value="Not_N"/>
</dbReference>
<feature type="compositionally biased region" description="Basic and acidic residues" evidence="11">
    <location>
        <begin position="302"/>
        <end position="312"/>
    </location>
</feature>
<keyword evidence="8" id="KW-0804">Transcription</keyword>
<feature type="compositionally biased region" description="Polar residues" evidence="11">
    <location>
        <begin position="620"/>
        <end position="629"/>
    </location>
</feature>
<dbReference type="Gene3D" id="2.30.30.1020">
    <property type="entry name" value="CCR4-NOT complex subunit 2/3/5, C-terminal domain"/>
    <property type="match status" value="1"/>
</dbReference>
<feature type="compositionally biased region" description="Low complexity" evidence="11">
    <location>
        <begin position="391"/>
        <end position="418"/>
    </location>
</feature>
<keyword evidence="10" id="KW-0175">Coiled coil</keyword>
<evidence type="ECO:0000256" key="3">
    <source>
        <dbReference type="ARBA" id="ARBA00007682"/>
    </source>
</evidence>
<accession>A0A813NXG0</accession>
<dbReference type="Pfam" id="PF04153">
    <property type="entry name" value="NOT2_3_5_C"/>
    <property type="match status" value="1"/>
</dbReference>
<dbReference type="InterPro" id="IPR040168">
    <property type="entry name" value="Not2/3/5"/>
</dbReference>
<gene>
    <name evidence="14" type="ORF">GPM918_LOCUS329</name>
    <name evidence="15" type="ORF">SRO942_LOCUS330</name>
</gene>
<evidence type="ECO:0000259" key="12">
    <source>
        <dbReference type="Pfam" id="PF04065"/>
    </source>
</evidence>
<evidence type="ECO:0000313" key="14">
    <source>
        <dbReference type="EMBL" id="CAF0742125.1"/>
    </source>
</evidence>
<dbReference type="GO" id="GO:0006355">
    <property type="term" value="P:regulation of DNA-templated transcription"/>
    <property type="evidence" value="ECO:0007669"/>
    <property type="project" value="InterPro"/>
</dbReference>
<feature type="compositionally biased region" description="Low complexity" evidence="11">
    <location>
        <begin position="325"/>
        <end position="370"/>
    </location>
</feature>
<dbReference type="InterPro" id="IPR012270">
    <property type="entry name" value="CCR4-NOT_su3/5"/>
</dbReference>
<reference evidence="14" key="1">
    <citation type="submission" date="2021-02" db="EMBL/GenBank/DDBJ databases">
        <authorList>
            <person name="Nowell W R."/>
        </authorList>
    </citation>
    <scope>NUCLEOTIDE SEQUENCE</scope>
</reference>
<feature type="compositionally biased region" description="Low complexity" evidence="11">
    <location>
        <begin position="470"/>
        <end position="482"/>
    </location>
</feature>
<dbReference type="AlphaFoldDB" id="A0A813NXG0"/>
<dbReference type="OrthoDB" id="293823at2759"/>
<feature type="compositionally biased region" description="Polar residues" evidence="11">
    <location>
        <begin position="315"/>
        <end position="324"/>
    </location>
</feature>
<feature type="compositionally biased region" description="Low complexity" evidence="11">
    <location>
        <begin position="284"/>
        <end position="301"/>
    </location>
</feature>
<dbReference type="Pfam" id="PF04065">
    <property type="entry name" value="Not3"/>
    <property type="match status" value="1"/>
</dbReference>
<comment type="subcellular location">
    <subcellularLocation>
        <location evidence="2">Cytoplasm</location>
    </subcellularLocation>
    <subcellularLocation>
        <location evidence="1">Nucleus</location>
    </subcellularLocation>
</comment>
<proteinExistence type="inferred from homology"/>
<evidence type="ECO:0000256" key="5">
    <source>
        <dbReference type="ARBA" id="ARBA00022491"/>
    </source>
</evidence>
<keyword evidence="16" id="KW-1185">Reference proteome</keyword>
<evidence type="ECO:0000256" key="1">
    <source>
        <dbReference type="ARBA" id="ARBA00004123"/>
    </source>
</evidence>
<name>A0A813NXG0_9BILA</name>
<dbReference type="GO" id="GO:0005737">
    <property type="term" value="C:cytoplasm"/>
    <property type="evidence" value="ECO:0007669"/>
    <property type="project" value="UniProtKB-SubCell"/>
</dbReference>
<keyword evidence="5" id="KW-0678">Repressor</keyword>
<dbReference type="Proteomes" id="UP000681722">
    <property type="component" value="Unassembled WGS sequence"/>
</dbReference>
<evidence type="ECO:0000256" key="9">
    <source>
        <dbReference type="ARBA" id="ARBA00023242"/>
    </source>
</evidence>
<evidence type="ECO:0000313" key="15">
    <source>
        <dbReference type="EMBL" id="CAF3520553.1"/>
    </source>
</evidence>
<evidence type="ECO:0000256" key="7">
    <source>
        <dbReference type="ARBA" id="ARBA00023015"/>
    </source>
</evidence>
<sequence length="940" mass="104493">MRYPAGEIDRCLKKVAEGVETFEDIWQKVHSAPNHNQKEKYEQELKKEIKKLQRLRDQIKAWISSSEIKDKKALQEARKNIEQQMERFKVVERETKTKAYSKEGLGAGQKLDPQVKEKEECNQWITESIQEIRIQIDKFESDIESLSAQLKKKKSDKDKQERVEELKSSIERHKYHIESLEKILRAVNNDALDPKIVQHIRQDLDYYIESSQELDFKENEQMYDEIDLDDLSMLMPLIPLPGQLVGGHLIAGTQLAGLIPGELNNTSSSSTNNETSEITKIMASPTSTQSNSPSPSPSLSFSEDRRRNKSESEDYNQQPSQRLRSNSGTSTNNNGNSHTTTGTLFSTKPSSQPSSNTTNSTTSSPSSTSNGPFISLNFTSTSKPVPTLSTSAPSSFSHIHPISSVTTNTTTTTTNTTTNHFHHHTALTTASNTSTLPVLQYAAIVSQNAGTNSTMTNHMSGASKQQQILSPSSSNKMPSTSSTLTVLHNQQNNSKLTGNNDQTVATTSTITSPITTTATAAITISQAQPLATQSSLSNERILTNAPSIYGNSSFYNNNNINTINSTDTTACLTPTVVTSSSILLNRTISDGDPNIIRSTAQRLTDSSSTTDPLTSALSSQQQHVPTSSQSVNLSTLLNLQDTNPLLYQSSTASSSSNSIPSESLLNSLSTFIPTSQQQQSFYSSSDQLGSSSVPTTASSTLIQTQQTSNSSTMGSSVLSQLVMNTPINPDNLRYLNLTSAASQSLGGNLLQQSQTQQLQQRDQQSALTSLGLSTGQQQSQTTNGRVPLTPAEMRMLHRLSVAYQKLPSLLEAERQRTSTNRLYARNPLGASQVIPYYPLQPPVGSDTADFYYRLAPDTLFFIFYYMEGTRAQYLAAKALKRQSWRFHTKHMCWFQRHEEPSKITDDYEQGTYIFFDYERWQTRKRDNFVFEYKYLEDREF</sequence>
<feature type="region of interest" description="Disordered" evidence="11">
    <location>
        <begin position="283"/>
        <end position="370"/>
    </location>
</feature>
<keyword evidence="7" id="KW-0805">Transcription regulation</keyword>
<dbReference type="GO" id="GO:0030015">
    <property type="term" value="C:CCR4-NOT core complex"/>
    <property type="evidence" value="ECO:0007669"/>
    <property type="project" value="InterPro"/>
</dbReference>
<dbReference type="EMBL" id="CAJNOQ010000023">
    <property type="protein sequence ID" value="CAF0742125.1"/>
    <property type="molecule type" value="Genomic_DNA"/>
</dbReference>
<evidence type="ECO:0008006" key="17">
    <source>
        <dbReference type="Google" id="ProtNLM"/>
    </source>
</evidence>
<dbReference type="InterPro" id="IPR007282">
    <property type="entry name" value="NOT2/3/5_C"/>
</dbReference>
<keyword evidence="6" id="KW-0597">Phosphoprotein</keyword>
<evidence type="ECO:0000256" key="10">
    <source>
        <dbReference type="SAM" id="Coils"/>
    </source>
</evidence>
<feature type="compositionally biased region" description="Low complexity" evidence="11">
    <location>
        <begin position="603"/>
        <end position="619"/>
    </location>
</feature>
<feature type="region of interest" description="Disordered" evidence="11">
    <location>
        <begin position="682"/>
        <end position="712"/>
    </location>
</feature>
<evidence type="ECO:0000256" key="11">
    <source>
        <dbReference type="SAM" id="MobiDB-lite"/>
    </source>
</evidence>
<protein>
    <recommendedName>
        <fullName evidence="17">CCR4-NOT transcription complex subunit 3</fullName>
    </recommendedName>
</protein>
<feature type="coiled-coil region" evidence="10">
    <location>
        <begin position="35"/>
        <end position="94"/>
    </location>
</feature>
<dbReference type="PIRSF" id="PIRSF005290">
    <property type="entry name" value="NOT_su_3_5"/>
    <property type="match status" value="1"/>
</dbReference>
<dbReference type="GO" id="GO:2000036">
    <property type="term" value="P:regulation of stem cell population maintenance"/>
    <property type="evidence" value="ECO:0007669"/>
    <property type="project" value="UniProtKB-ARBA"/>
</dbReference>
<feature type="compositionally biased region" description="Polar residues" evidence="11">
    <location>
        <begin position="456"/>
        <end position="469"/>
    </location>
</feature>
<dbReference type="EMBL" id="CAJOBC010000023">
    <property type="protein sequence ID" value="CAF3520553.1"/>
    <property type="molecule type" value="Genomic_DNA"/>
</dbReference>
<comment type="similarity">
    <text evidence="3">Belongs to the CNOT2/3/5 family.</text>
</comment>
<dbReference type="InterPro" id="IPR038635">
    <property type="entry name" value="CCR4-NOT_su2/3/5_C_sf"/>
</dbReference>
<feature type="region of interest" description="Disordered" evidence="11">
    <location>
        <begin position="600"/>
        <end position="629"/>
    </location>
</feature>
<feature type="compositionally biased region" description="Polar residues" evidence="11">
    <location>
        <begin position="688"/>
        <end position="712"/>
    </location>
</feature>
<keyword evidence="9" id="KW-0539">Nucleus</keyword>
<evidence type="ECO:0000259" key="13">
    <source>
        <dbReference type="Pfam" id="PF04153"/>
    </source>
</evidence>
<dbReference type="GO" id="GO:0005634">
    <property type="term" value="C:nucleus"/>
    <property type="evidence" value="ECO:0007669"/>
    <property type="project" value="UniProtKB-SubCell"/>
</dbReference>
<feature type="region of interest" description="Disordered" evidence="11">
    <location>
        <begin position="384"/>
        <end position="418"/>
    </location>
</feature>
<evidence type="ECO:0000256" key="8">
    <source>
        <dbReference type="ARBA" id="ARBA00023163"/>
    </source>
</evidence>
<evidence type="ECO:0000256" key="6">
    <source>
        <dbReference type="ARBA" id="ARBA00022553"/>
    </source>
</evidence>
<organism evidence="14 16">
    <name type="scientific">Didymodactylos carnosus</name>
    <dbReference type="NCBI Taxonomy" id="1234261"/>
    <lineage>
        <taxon>Eukaryota</taxon>
        <taxon>Metazoa</taxon>
        <taxon>Spiralia</taxon>
        <taxon>Gnathifera</taxon>
        <taxon>Rotifera</taxon>
        <taxon>Eurotatoria</taxon>
        <taxon>Bdelloidea</taxon>
        <taxon>Philodinida</taxon>
        <taxon>Philodinidae</taxon>
        <taxon>Didymodactylos</taxon>
    </lineage>
</organism>
<feature type="region of interest" description="Disordered" evidence="11">
    <location>
        <begin position="456"/>
        <end position="482"/>
    </location>
</feature>
<feature type="compositionally biased region" description="Low complexity" evidence="11">
    <location>
        <begin position="753"/>
        <end position="782"/>
    </location>
</feature>
<feature type="region of interest" description="Disordered" evidence="11">
    <location>
        <begin position="753"/>
        <end position="786"/>
    </location>
</feature>
<keyword evidence="4" id="KW-0963">Cytoplasm</keyword>
<comment type="caution">
    <text evidence="14">The sequence shown here is derived from an EMBL/GenBank/DDBJ whole genome shotgun (WGS) entry which is preliminary data.</text>
</comment>
<dbReference type="PANTHER" id="PTHR23326">
    <property type="entry name" value="CCR4 NOT-RELATED"/>
    <property type="match status" value="1"/>
</dbReference>
<evidence type="ECO:0000256" key="4">
    <source>
        <dbReference type="ARBA" id="ARBA00022490"/>
    </source>
</evidence>
<feature type="domain" description="NOT2/NOT3/NOT5 C-terminal" evidence="13">
    <location>
        <begin position="832"/>
        <end position="935"/>
    </location>
</feature>